<feature type="binding site" evidence="4">
    <location>
        <position position="308"/>
    </location>
    <ligand>
        <name>S-adenosyl-L-methionine</name>
        <dbReference type="ChEBI" id="CHEBI:59789"/>
    </ligand>
</feature>
<dbReference type="InterPro" id="IPR002792">
    <property type="entry name" value="TRAM_dom"/>
</dbReference>
<dbReference type="EMBL" id="DSUT01000015">
    <property type="protein sequence ID" value="HGK27511.1"/>
    <property type="molecule type" value="Genomic_DNA"/>
</dbReference>
<dbReference type="GO" id="GO:0070475">
    <property type="term" value="P:rRNA base methylation"/>
    <property type="evidence" value="ECO:0007669"/>
    <property type="project" value="TreeGrafter"/>
</dbReference>
<evidence type="ECO:0000256" key="2">
    <source>
        <dbReference type="ARBA" id="ARBA00022679"/>
    </source>
</evidence>
<keyword evidence="2 4" id="KW-0808">Transferase</keyword>
<dbReference type="CDD" id="cd02440">
    <property type="entry name" value="AdoMet_MTases"/>
    <property type="match status" value="1"/>
</dbReference>
<dbReference type="SUPFAM" id="SSF53335">
    <property type="entry name" value="S-adenosyl-L-methionine-dependent methyltransferases"/>
    <property type="match status" value="1"/>
</dbReference>
<gene>
    <name evidence="7" type="primary">rlmD</name>
    <name evidence="7" type="ORF">ENS41_00955</name>
</gene>
<dbReference type="InterPro" id="IPR030390">
    <property type="entry name" value="MeTrfase_TrmA_AS"/>
</dbReference>
<keyword evidence="1 4" id="KW-0489">Methyltransferase</keyword>
<dbReference type="SUPFAM" id="SSF50249">
    <property type="entry name" value="Nucleic acid-binding proteins"/>
    <property type="match status" value="1"/>
</dbReference>
<evidence type="ECO:0000256" key="3">
    <source>
        <dbReference type="ARBA" id="ARBA00022691"/>
    </source>
</evidence>
<evidence type="ECO:0000256" key="5">
    <source>
        <dbReference type="PROSITE-ProRule" id="PRU10015"/>
    </source>
</evidence>
<feature type="binding site" evidence="4">
    <location>
        <position position="279"/>
    </location>
    <ligand>
        <name>S-adenosyl-L-methionine</name>
        <dbReference type="ChEBI" id="CHEBI:59789"/>
    </ligand>
</feature>
<comment type="similarity">
    <text evidence="4">Belongs to the class I-like SAM-binding methyltransferase superfamily. RNA M5U methyltransferase family.</text>
</comment>
<proteinExistence type="inferred from homology"/>
<dbReference type="PROSITE" id="PS01231">
    <property type="entry name" value="TRMA_2"/>
    <property type="match status" value="1"/>
</dbReference>
<dbReference type="PANTHER" id="PTHR11061:SF30">
    <property type="entry name" value="TRNA (URACIL(54)-C(5))-METHYLTRANSFERASE"/>
    <property type="match status" value="1"/>
</dbReference>
<dbReference type="Gene3D" id="2.40.50.140">
    <property type="entry name" value="Nucleic acid-binding proteins"/>
    <property type="match status" value="1"/>
</dbReference>
<dbReference type="AlphaFoldDB" id="A0A7C4CA14"/>
<dbReference type="InterPro" id="IPR029063">
    <property type="entry name" value="SAM-dependent_MTases_sf"/>
</dbReference>
<accession>A0A7C4CA14</accession>
<name>A0A7C4CA14_UNCW3</name>
<dbReference type="InterPro" id="IPR030391">
    <property type="entry name" value="MeTrfase_TrmA_CS"/>
</dbReference>
<dbReference type="NCBIfam" id="TIGR00479">
    <property type="entry name" value="rumA"/>
    <property type="match status" value="1"/>
</dbReference>
<evidence type="ECO:0000256" key="4">
    <source>
        <dbReference type="PROSITE-ProRule" id="PRU01024"/>
    </source>
</evidence>
<protein>
    <submittedName>
        <fullName evidence="7">23S rRNA (Uracil(1939)-C(5))-methyltransferase RlmD</fullName>
        <ecNumber evidence="7">2.1.1.190</ecNumber>
    </submittedName>
</protein>
<dbReference type="InterPro" id="IPR012340">
    <property type="entry name" value="NA-bd_OB-fold"/>
</dbReference>
<dbReference type="GO" id="GO:0070041">
    <property type="term" value="F:rRNA (uridine-C5-)-methyltransferase activity"/>
    <property type="evidence" value="ECO:0007669"/>
    <property type="project" value="TreeGrafter"/>
</dbReference>
<reference evidence="7" key="1">
    <citation type="journal article" date="2020" name="mSystems">
        <title>Genome- and Community-Level Interaction Insights into Carbon Utilization and Element Cycling Functions of Hydrothermarchaeota in Hydrothermal Sediment.</title>
        <authorList>
            <person name="Zhou Z."/>
            <person name="Liu Y."/>
            <person name="Xu W."/>
            <person name="Pan J."/>
            <person name="Luo Z.H."/>
            <person name="Li M."/>
        </authorList>
    </citation>
    <scope>NUCLEOTIDE SEQUENCE [LARGE SCALE GENOMIC DNA]</scope>
    <source>
        <strain evidence="7">SpSt-488</strain>
    </source>
</reference>
<feature type="domain" description="TRAM" evidence="6">
    <location>
        <begin position="2"/>
        <end position="60"/>
    </location>
</feature>
<dbReference type="Gene3D" id="2.40.50.1070">
    <property type="match status" value="1"/>
</dbReference>
<feature type="binding site" evidence="4">
    <location>
        <position position="373"/>
    </location>
    <ligand>
        <name>S-adenosyl-L-methionine</name>
        <dbReference type="ChEBI" id="CHEBI:59789"/>
    </ligand>
</feature>
<dbReference type="PANTHER" id="PTHR11061">
    <property type="entry name" value="RNA M5U METHYLTRANSFERASE"/>
    <property type="match status" value="1"/>
</dbReference>
<dbReference type="Pfam" id="PF05958">
    <property type="entry name" value="tRNA_U5-meth_tr"/>
    <property type="match status" value="1"/>
</dbReference>
<keyword evidence="3 4" id="KW-0949">S-adenosyl-L-methionine</keyword>
<feature type="active site" description="Nucleophile" evidence="4">
    <location>
        <position position="400"/>
    </location>
</feature>
<organism evidence="7">
    <name type="scientific">candidate division WOR-3 bacterium</name>
    <dbReference type="NCBI Taxonomy" id="2052148"/>
    <lineage>
        <taxon>Bacteria</taxon>
        <taxon>Bacteria division WOR-3</taxon>
    </lineage>
</organism>
<feature type="binding site" evidence="4">
    <location>
        <position position="329"/>
    </location>
    <ligand>
        <name>S-adenosyl-L-methionine</name>
        <dbReference type="ChEBI" id="CHEBI:59789"/>
    </ligand>
</feature>
<evidence type="ECO:0000313" key="7">
    <source>
        <dbReference type="EMBL" id="HGK27511.1"/>
    </source>
</evidence>
<dbReference type="Gene3D" id="3.40.50.150">
    <property type="entry name" value="Vaccinia Virus protein VP39"/>
    <property type="match status" value="1"/>
</dbReference>
<dbReference type="InterPro" id="IPR010280">
    <property type="entry name" value="U5_MeTrfase_fam"/>
</dbReference>
<feature type="active site" evidence="5">
    <location>
        <position position="400"/>
    </location>
</feature>
<dbReference type="PROSITE" id="PS51687">
    <property type="entry name" value="SAM_MT_RNA_M5U"/>
    <property type="match status" value="1"/>
</dbReference>
<comment type="caution">
    <text evidence="7">The sequence shown here is derived from an EMBL/GenBank/DDBJ whole genome shotgun (WGS) entry which is preliminary data.</text>
</comment>
<dbReference type="PROSITE" id="PS50926">
    <property type="entry name" value="TRAM"/>
    <property type="match status" value="1"/>
</dbReference>
<dbReference type="EC" id="2.1.1.190" evidence="7"/>
<evidence type="ECO:0000259" key="6">
    <source>
        <dbReference type="PROSITE" id="PS50926"/>
    </source>
</evidence>
<evidence type="ECO:0000256" key="1">
    <source>
        <dbReference type="ARBA" id="ARBA00022603"/>
    </source>
</evidence>
<dbReference type="PROSITE" id="PS01230">
    <property type="entry name" value="TRMA_1"/>
    <property type="match status" value="1"/>
</dbReference>
<sequence length="443" mass="48759">MPAETGAVVDLKVERIVAHGEGLAELDGLRVFIPFSAPEEHVRARIVVRRRDYAVAHIEHILEPSPLRIEPQCPLYGRCGGCHLQHLSYPGQLVVKKLIVNDALQHIGGVFFPVRNIPPAPEPWRYRNKTQYPVANQGGIKIGFFQRASHHLLSVSSCLLHPAEFDHLRAVALNGIIEAAESAFDEQQQRGNLRHLVFRRARESGQLLVLIVTRTESVSRGLVDKIAAAPGVVGVVHNVNNRPGNRILGPCFRPLVGQDHLVETTLDRQFRVSAGSFFQVNTLLAGELARKVLRHIAPNGNETVLDLFSGVGMLALLVAPFVRNVTGIEASATAVGDAQFNAAALGCTNADFICGDVETELARLTAADAVIVDPPRRGCTERTIRRICELRPKNVVYVSCNPATLARDLRVFESNGYMTRDVEPLDMFPQTFHVETVTHLARE</sequence>